<keyword evidence="3" id="KW-0547">Nucleotide-binding</keyword>
<dbReference type="GO" id="GO:0016887">
    <property type="term" value="F:ATP hydrolysis activity"/>
    <property type="evidence" value="ECO:0007669"/>
    <property type="project" value="InterPro"/>
</dbReference>
<comment type="caution">
    <text evidence="7">The sequence shown here is derived from an EMBL/GenBank/DDBJ whole genome shotgun (WGS) entry which is preliminary data.</text>
</comment>
<dbReference type="Proteomes" id="UP000474024">
    <property type="component" value="Unassembled WGS sequence"/>
</dbReference>
<evidence type="ECO:0000256" key="4">
    <source>
        <dbReference type="ARBA" id="ARBA00022748"/>
    </source>
</evidence>
<organism evidence="7 8">
    <name type="scientific">Roseburia porci</name>
    <dbReference type="NCBI Taxonomy" id="2605790"/>
    <lineage>
        <taxon>Bacteria</taxon>
        <taxon>Bacillati</taxon>
        <taxon>Bacillota</taxon>
        <taxon>Clostridia</taxon>
        <taxon>Lachnospirales</taxon>
        <taxon>Lachnospiraceae</taxon>
        <taxon>Roseburia</taxon>
    </lineage>
</organism>
<dbReference type="PANTHER" id="PTHR42711:SF5">
    <property type="entry name" value="ABC TRANSPORTER ATP-BINDING PROTEIN NATA"/>
    <property type="match status" value="1"/>
</dbReference>
<evidence type="ECO:0000313" key="7">
    <source>
        <dbReference type="EMBL" id="MST75059.1"/>
    </source>
</evidence>
<keyword evidence="8" id="KW-1185">Reference proteome</keyword>
<dbReference type="GO" id="GO:0017004">
    <property type="term" value="P:cytochrome complex assembly"/>
    <property type="evidence" value="ECO:0007669"/>
    <property type="project" value="UniProtKB-KW"/>
</dbReference>
<keyword evidence="2" id="KW-0813">Transport</keyword>
<evidence type="ECO:0000256" key="1">
    <source>
        <dbReference type="ARBA" id="ARBA00005417"/>
    </source>
</evidence>
<keyword evidence="5 7" id="KW-0067">ATP-binding</keyword>
<gene>
    <name evidence="7" type="primary">ccmA</name>
    <name evidence="7" type="ORF">FYJ75_08475</name>
</gene>
<dbReference type="Gene3D" id="3.40.50.300">
    <property type="entry name" value="P-loop containing nucleotide triphosphate hydrolases"/>
    <property type="match status" value="1"/>
</dbReference>
<dbReference type="AlphaFoldDB" id="A0A6L5YSW6"/>
<dbReference type="Pfam" id="PF00005">
    <property type="entry name" value="ABC_tran"/>
    <property type="match status" value="1"/>
</dbReference>
<dbReference type="GO" id="GO:0005524">
    <property type="term" value="F:ATP binding"/>
    <property type="evidence" value="ECO:0007669"/>
    <property type="project" value="UniProtKB-KW"/>
</dbReference>
<feature type="domain" description="ABC transporter" evidence="6">
    <location>
        <begin position="2"/>
        <end position="220"/>
    </location>
</feature>
<evidence type="ECO:0000256" key="5">
    <source>
        <dbReference type="ARBA" id="ARBA00022840"/>
    </source>
</evidence>
<dbReference type="GO" id="GO:0022857">
    <property type="term" value="F:transmembrane transporter activity"/>
    <property type="evidence" value="ECO:0007669"/>
    <property type="project" value="InterPro"/>
</dbReference>
<reference evidence="7 8" key="1">
    <citation type="submission" date="2019-08" db="EMBL/GenBank/DDBJ databases">
        <title>In-depth cultivation of the pig gut microbiome towards novel bacterial diversity and tailored functional studies.</title>
        <authorList>
            <person name="Wylensek D."/>
            <person name="Hitch T.C.A."/>
            <person name="Clavel T."/>
        </authorList>
    </citation>
    <scope>NUCLEOTIDE SEQUENCE [LARGE SCALE GENOMIC DNA]</scope>
    <source>
        <strain evidence="7 8">MUC/MUC-530-WT-4D</strain>
    </source>
</reference>
<name>A0A6L5YSW6_9FIRM</name>
<evidence type="ECO:0000259" key="6">
    <source>
        <dbReference type="PROSITE" id="PS50893"/>
    </source>
</evidence>
<dbReference type="InterPro" id="IPR050763">
    <property type="entry name" value="ABC_transporter_ATP-binding"/>
</dbReference>
<proteinExistence type="inferred from homology"/>
<keyword evidence="4" id="KW-0201">Cytochrome c-type biogenesis</keyword>
<dbReference type="CDD" id="cd03230">
    <property type="entry name" value="ABC_DR_subfamily_A"/>
    <property type="match status" value="1"/>
</dbReference>
<dbReference type="SMART" id="SM00382">
    <property type="entry name" value="AAA"/>
    <property type="match status" value="1"/>
</dbReference>
<comment type="similarity">
    <text evidence="1">Belongs to the ABC transporter superfamily.</text>
</comment>
<dbReference type="RefSeq" id="WP_154430023.1">
    <property type="nucleotide sequence ID" value="NZ_VUNI01000013.1"/>
</dbReference>
<sequence>MIEVKNVVKHYKKKKVLQDISFQAKQGECVAIVGRNGCGKSTLLQIMAGVLKADSGEIRYYGQKAQGKAFRKFCGYVPQENPLMEELTVLDNLKLWGAVKSGETEAIIKQFHLADILKMPVAKLSGGMKRRLAIACACFNWPPVLLLDEPTTALDLYYKENIHEFLAQYRKLNGIILMTTHDEEEIQNADRCLIMTEGRMKELSKDQINMQEIYQYIKAN</sequence>
<evidence type="ECO:0000313" key="8">
    <source>
        <dbReference type="Proteomes" id="UP000474024"/>
    </source>
</evidence>
<dbReference type="EMBL" id="VUNI01000013">
    <property type="protein sequence ID" value="MST75059.1"/>
    <property type="molecule type" value="Genomic_DNA"/>
</dbReference>
<dbReference type="InterPro" id="IPR003593">
    <property type="entry name" value="AAA+_ATPase"/>
</dbReference>
<dbReference type="NCBIfam" id="TIGR01189">
    <property type="entry name" value="ccmA"/>
    <property type="match status" value="1"/>
</dbReference>
<dbReference type="PANTHER" id="PTHR42711">
    <property type="entry name" value="ABC TRANSPORTER ATP-BINDING PROTEIN"/>
    <property type="match status" value="1"/>
</dbReference>
<accession>A0A6L5YSW6</accession>
<dbReference type="PROSITE" id="PS50893">
    <property type="entry name" value="ABC_TRANSPORTER_2"/>
    <property type="match status" value="1"/>
</dbReference>
<dbReference type="InterPro" id="IPR027417">
    <property type="entry name" value="P-loop_NTPase"/>
</dbReference>
<dbReference type="InterPro" id="IPR005895">
    <property type="entry name" value="ABC_transptr_haem_export_CcmA"/>
</dbReference>
<evidence type="ECO:0000256" key="2">
    <source>
        <dbReference type="ARBA" id="ARBA00022448"/>
    </source>
</evidence>
<dbReference type="InterPro" id="IPR003439">
    <property type="entry name" value="ABC_transporter-like_ATP-bd"/>
</dbReference>
<protein>
    <submittedName>
        <fullName evidence="7">Heme ABC exporter ATP-binding protein CcmA</fullName>
    </submittedName>
</protein>
<evidence type="ECO:0000256" key="3">
    <source>
        <dbReference type="ARBA" id="ARBA00022741"/>
    </source>
</evidence>
<dbReference type="SUPFAM" id="SSF52540">
    <property type="entry name" value="P-loop containing nucleoside triphosphate hydrolases"/>
    <property type="match status" value="1"/>
</dbReference>